<keyword evidence="2" id="KW-1185">Reference proteome</keyword>
<reference evidence="1 2" key="1">
    <citation type="submission" date="2009-09" db="EMBL/GenBank/DDBJ databases">
        <authorList>
            <person name="Weinstock G."/>
            <person name="Sodergren E."/>
            <person name="Clifton S."/>
            <person name="Fulton L."/>
            <person name="Fulton B."/>
            <person name="Courtney L."/>
            <person name="Fronick C."/>
            <person name="Harrison M."/>
            <person name="Strong C."/>
            <person name="Farmer C."/>
            <person name="Delahaunty K."/>
            <person name="Markovic C."/>
            <person name="Hall O."/>
            <person name="Minx P."/>
            <person name="Tomlinson C."/>
            <person name="Mitreva M."/>
            <person name="Nelson J."/>
            <person name="Hou S."/>
            <person name="Wollam A."/>
            <person name="Pepin K.H."/>
            <person name="Johnson M."/>
            <person name="Bhonagiri V."/>
            <person name="Nash W.E."/>
            <person name="Warren W."/>
            <person name="Chinwalla A."/>
            <person name="Mardis E.R."/>
            <person name="Wilson R.K."/>
        </authorList>
    </citation>
    <scope>NUCLEOTIDE SEQUENCE [LARGE SCALE GENOMIC DNA]</scope>
    <source>
        <strain evidence="1 2">F0319</strain>
    </source>
</reference>
<comment type="caution">
    <text evidence="1">The sequence shown here is derived from an EMBL/GenBank/DDBJ whole genome shotgun (WGS) entry which is preliminary data.</text>
</comment>
<dbReference type="Proteomes" id="UP000003327">
    <property type="component" value="Unassembled WGS sequence"/>
</dbReference>
<gene>
    <name evidence="1" type="ORF">HMPREF0973_01685</name>
</gene>
<name>C9MPY6_9BACT</name>
<evidence type="ECO:0000313" key="1">
    <source>
        <dbReference type="EMBL" id="EEX18489.1"/>
    </source>
</evidence>
<accession>C9MPY6</accession>
<dbReference type="HOGENOM" id="CLU_3028619_0_0_10"/>
<proteinExistence type="predicted"/>
<dbReference type="AlphaFoldDB" id="C9MPY6"/>
<sequence length="55" mass="6769">MCKFVCRLLRVGSYFFIDTFKCWTQQKYEKKLIDEEIIEKVRIVLVFFFGAFFML</sequence>
<organism evidence="1 2">
    <name type="scientific">Prevotella veroralis F0319</name>
    <dbReference type="NCBI Taxonomy" id="649761"/>
    <lineage>
        <taxon>Bacteria</taxon>
        <taxon>Pseudomonadati</taxon>
        <taxon>Bacteroidota</taxon>
        <taxon>Bacteroidia</taxon>
        <taxon>Bacteroidales</taxon>
        <taxon>Prevotellaceae</taxon>
        <taxon>Prevotella</taxon>
    </lineage>
</organism>
<dbReference type="EMBL" id="ACVA01000036">
    <property type="protein sequence ID" value="EEX18489.1"/>
    <property type="molecule type" value="Genomic_DNA"/>
</dbReference>
<protein>
    <submittedName>
        <fullName evidence="1">Uncharacterized protein</fullName>
    </submittedName>
</protein>
<evidence type="ECO:0000313" key="2">
    <source>
        <dbReference type="Proteomes" id="UP000003327"/>
    </source>
</evidence>